<comment type="catalytic activity">
    <reaction evidence="13">
        <text>(2R)-2,3-bisphosphoglycerate + H2O = (2R)-2-phosphoglycerate + phosphate</text>
        <dbReference type="Rhea" id="RHEA:27381"/>
        <dbReference type="ChEBI" id="CHEBI:15377"/>
        <dbReference type="ChEBI" id="CHEBI:43474"/>
        <dbReference type="ChEBI" id="CHEBI:58248"/>
        <dbReference type="ChEBI" id="CHEBI:58289"/>
        <dbReference type="EC" id="3.1.3.80"/>
    </reaction>
    <physiologicalReaction direction="left-to-right" evidence="13">
        <dbReference type="Rhea" id="RHEA:27382"/>
    </physiologicalReaction>
</comment>
<dbReference type="PANTHER" id="PTHR20963">
    <property type="entry name" value="MULTIPLE INOSITOL POLYPHOSPHATE PHOSPHATASE-RELATED"/>
    <property type="match status" value="1"/>
</dbReference>
<evidence type="ECO:0000256" key="14">
    <source>
        <dbReference type="SAM" id="SignalP"/>
    </source>
</evidence>
<dbReference type="SUPFAM" id="SSF53254">
    <property type="entry name" value="Phosphoglycerate mutase-like"/>
    <property type="match status" value="1"/>
</dbReference>
<evidence type="ECO:0000256" key="1">
    <source>
        <dbReference type="ARBA" id="ARBA00004370"/>
    </source>
</evidence>
<feature type="signal peptide" evidence="14">
    <location>
        <begin position="1"/>
        <end position="25"/>
    </location>
</feature>
<dbReference type="AlphaFoldDB" id="A0A2V3PMW6"/>
<sequence>MKRLNQKSGYFLFFLLFLNICSVSAQTTKEEIFETPEKTGSVYYAYPSDEIVAQTPVPKGYEPFYISHYGRHGSRYLISDQDYKWVLDLLEEAYKKDALTPLGIDAYNRLSKVWIEAEGHGGDLSPLGVRQQRGIAERMYKSFPQVFTDNVKMSARSTIIIRCVLSMDAFSERLKEFNPTLDIERESSNKYMKYMNFHTEEALSFRAKDGGIWREEYRKFEESHTNPQRLVSSLFSDNTFITKRVNPFSFMWALYWIASDMQNMETDISFYDLFEKQELFDLWQCVNYRHYVCDATSAQNGGIMMGNAKPLLRNILDSANEVINSEGKGATFRFGHDGNLMPLAALLHLQDCYASVSEPSEFYKAWSDFKIVPMAGNAQIIFFKKKNSDDILVKFLLHEKETLIPPVKSDILPYYHWKDVEAFYLSLLDLDTK</sequence>
<evidence type="ECO:0000256" key="10">
    <source>
        <dbReference type="ARBA" id="ARBA00043668"/>
    </source>
</evidence>
<dbReference type="GO" id="GO:0016020">
    <property type="term" value="C:membrane"/>
    <property type="evidence" value="ECO:0007669"/>
    <property type="project" value="UniProtKB-SubCell"/>
</dbReference>
<protein>
    <recommendedName>
        <fullName evidence="5">Multiple inositol polyphosphate phosphatase 1</fullName>
        <ecNumber evidence="4">3.1.3.62</ecNumber>
        <ecNumber evidence="3">3.1.3.80</ecNumber>
    </recommendedName>
    <alternativeName>
        <fullName evidence="9">2,3-bisphosphoglycerate 3-phosphatase</fullName>
    </alternativeName>
</protein>
<dbReference type="PANTHER" id="PTHR20963:SF8">
    <property type="entry name" value="MULTIPLE INOSITOL POLYPHOSPHATE PHOSPHATASE 1"/>
    <property type="match status" value="1"/>
</dbReference>
<name>A0A2V3PMW6_9BACT</name>
<keyword evidence="8" id="KW-0472">Membrane</keyword>
<dbReference type="OrthoDB" id="9770871at2"/>
<comment type="subcellular location">
    <subcellularLocation>
        <location evidence="1">Membrane</location>
    </subcellularLocation>
</comment>
<dbReference type="GO" id="GO:0034417">
    <property type="term" value="F:bisphosphoglycerate 3-phosphatase activity"/>
    <property type="evidence" value="ECO:0007669"/>
    <property type="project" value="UniProtKB-EC"/>
</dbReference>
<evidence type="ECO:0000256" key="6">
    <source>
        <dbReference type="ARBA" id="ARBA00022729"/>
    </source>
</evidence>
<evidence type="ECO:0000256" key="12">
    <source>
        <dbReference type="ARBA" id="ARBA00043691"/>
    </source>
</evidence>
<keyword evidence="16" id="KW-1185">Reference proteome</keyword>
<comment type="catalytic activity">
    <reaction evidence="11">
        <text>1D-myo-inositol 1,2,4,5,6-pentakisphosphate + H2O = 1D-myo-inositol 1,2,5,6-tetrakisphosphate + phosphate</text>
        <dbReference type="Rhea" id="RHEA:77115"/>
        <dbReference type="ChEBI" id="CHEBI:15377"/>
        <dbReference type="ChEBI" id="CHEBI:43474"/>
        <dbReference type="ChEBI" id="CHEBI:57798"/>
        <dbReference type="ChEBI" id="CHEBI:195535"/>
        <dbReference type="EC" id="3.1.3.62"/>
    </reaction>
    <physiologicalReaction direction="left-to-right" evidence="11">
        <dbReference type="Rhea" id="RHEA:77116"/>
    </physiologicalReaction>
</comment>
<comment type="caution">
    <text evidence="15">The sequence shown here is derived from an EMBL/GenBank/DDBJ whole genome shotgun (WGS) entry which is preliminary data.</text>
</comment>
<proteinExistence type="inferred from homology"/>
<dbReference type="RefSeq" id="WP_110311458.1">
    <property type="nucleotide sequence ID" value="NZ_QICL01000020.1"/>
</dbReference>
<keyword evidence="6 14" id="KW-0732">Signal</keyword>
<comment type="catalytic activity">
    <reaction evidence="12">
        <text>1D-myo-inositol hexakisphosphate + H2O = 1D-myo-inositol 1,2,4,5,6-pentakisphosphate + phosphate</text>
        <dbReference type="Rhea" id="RHEA:16989"/>
        <dbReference type="ChEBI" id="CHEBI:15377"/>
        <dbReference type="ChEBI" id="CHEBI:43474"/>
        <dbReference type="ChEBI" id="CHEBI:57798"/>
        <dbReference type="ChEBI" id="CHEBI:58130"/>
        <dbReference type="EC" id="3.1.3.62"/>
    </reaction>
    <physiologicalReaction direction="left-to-right" evidence="12">
        <dbReference type="Rhea" id="RHEA:16990"/>
    </physiologicalReaction>
</comment>
<evidence type="ECO:0000256" key="7">
    <source>
        <dbReference type="ARBA" id="ARBA00022801"/>
    </source>
</evidence>
<gene>
    <name evidence="15" type="ORF">CLV62_1208</name>
</gene>
<evidence type="ECO:0000256" key="13">
    <source>
        <dbReference type="ARBA" id="ARBA00043832"/>
    </source>
</evidence>
<comment type="catalytic activity">
    <reaction evidence="10">
        <text>1D-myo-inositol 1,2,5,6-tetrakisphosphate + H2O = 1D-myo-inositol 1,2,6-trisphosphate + phosphate</text>
        <dbReference type="Rhea" id="RHEA:77119"/>
        <dbReference type="ChEBI" id="CHEBI:15377"/>
        <dbReference type="ChEBI" id="CHEBI:43474"/>
        <dbReference type="ChEBI" id="CHEBI:195535"/>
        <dbReference type="ChEBI" id="CHEBI:195537"/>
        <dbReference type="EC" id="3.1.3.62"/>
    </reaction>
    <physiologicalReaction direction="left-to-right" evidence="10">
        <dbReference type="Rhea" id="RHEA:77120"/>
    </physiologicalReaction>
</comment>
<organism evidence="15 16">
    <name type="scientific">Dysgonomonas alginatilytica</name>
    <dbReference type="NCBI Taxonomy" id="1605892"/>
    <lineage>
        <taxon>Bacteria</taxon>
        <taxon>Pseudomonadati</taxon>
        <taxon>Bacteroidota</taxon>
        <taxon>Bacteroidia</taxon>
        <taxon>Bacteroidales</taxon>
        <taxon>Dysgonomonadaceae</taxon>
        <taxon>Dysgonomonas</taxon>
    </lineage>
</organism>
<reference evidence="15 16" key="1">
    <citation type="submission" date="2018-03" db="EMBL/GenBank/DDBJ databases">
        <title>Genomic Encyclopedia of Archaeal and Bacterial Type Strains, Phase II (KMG-II): from individual species to whole genera.</title>
        <authorList>
            <person name="Goeker M."/>
        </authorList>
    </citation>
    <scope>NUCLEOTIDE SEQUENCE [LARGE SCALE GENOMIC DNA]</scope>
    <source>
        <strain evidence="15 16">DSM 100214</strain>
    </source>
</reference>
<feature type="chain" id="PRO_5016151618" description="Multiple inositol polyphosphate phosphatase 1" evidence="14">
    <location>
        <begin position="26"/>
        <end position="433"/>
    </location>
</feature>
<comment type="similarity">
    <text evidence="2">Belongs to the histidine acid phosphatase family. MINPP1 subfamily.</text>
</comment>
<evidence type="ECO:0000256" key="4">
    <source>
        <dbReference type="ARBA" id="ARBA00013040"/>
    </source>
</evidence>
<dbReference type="EC" id="3.1.3.80" evidence="3"/>
<evidence type="ECO:0000256" key="5">
    <source>
        <dbReference type="ARBA" id="ARBA00018097"/>
    </source>
</evidence>
<dbReference type="Pfam" id="PF00328">
    <property type="entry name" value="His_Phos_2"/>
    <property type="match status" value="1"/>
</dbReference>
<dbReference type="EMBL" id="QICL01000020">
    <property type="protein sequence ID" value="PXV62321.1"/>
    <property type="molecule type" value="Genomic_DNA"/>
</dbReference>
<evidence type="ECO:0000256" key="2">
    <source>
        <dbReference type="ARBA" id="ARBA00008422"/>
    </source>
</evidence>
<evidence type="ECO:0000256" key="9">
    <source>
        <dbReference type="ARBA" id="ARBA00031642"/>
    </source>
</evidence>
<dbReference type="Proteomes" id="UP000247973">
    <property type="component" value="Unassembled WGS sequence"/>
</dbReference>
<keyword evidence="7" id="KW-0378">Hydrolase</keyword>
<dbReference type="InterPro" id="IPR000560">
    <property type="entry name" value="His_Pase_clade-2"/>
</dbReference>
<accession>A0A2V3PMW6</accession>
<evidence type="ECO:0000256" key="11">
    <source>
        <dbReference type="ARBA" id="ARBA00043671"/>
    </source>
</evidence>
<dbReference type="EC" id="3.1.3.62" evidence="4"/>
<dbReference type="InterPro" id="IPR029033">
    <property type="entry name" value="His_PPase_superfam"/>
</dbReference>
<evidence type="ECO:0000256" key="8">
    <source>
        <dbReference type="ARBA" id="ARBA00023136"/>
    </source>
</evidence>
<evidence type="ECO:0000256" key="3">
    <source>
        <dbReference type="ARBA" id="ARBA00012976"/>
    </source>
</evidence>
<evidence type="ECO:0000313" key="15">
    <source>
        <dbReference type="EMBL" id="PXV62321.1"/>
    </source>
</evidence>
<dbReference type="Gene3D" id="3.40.50.1240">
    <property type="entry name" value="Phosphoglycerate mutase-like"/>
    <property type="match status" value="1"/>
</dbReference>
<evidence type="ECO:0000313" key="16">
    <source>
        <dbReference type="Proteomes" id="UP000247973"/>
    </source>
</evidence>